<dbReference type="NCBIfam" id="TIGR00732">
    <property type="entry name" value="dprA"/>
    <property type="match status" value="1"/>
</dbReference>
<sequence length="375" mass="39710">MDDMTREHYLALLSWFGPQTQGLGALLREYGTPQALLTANWQDIHAAEQLAAAPPATQRALGLARKHWPRRNSKAPSVNAVKAPSDIFIPFGDLHYPPSLRAAPDPPPWLFCRGDPACLLRPTVAVVGSRRASHAGLRGAELIAERLAAAGYTVCSGLALGIDGAAHRGALKAGCTSAVLASGIDRASPVRHRPLAEQITQTGCLVSELPAGTPPAKHQFPRRNRIISGLAQATIIVEAALPSGSLHTAAAALEQGRDVYALPWSIFHAQGAGCLRLLRDGATPITALADLASWFPGVAGQRNAPEQMPSGSAGEILQLLGDDGLSLQALVQSTGMLIPQLLALLSELEVQGWLTLSDGRYCRDNRKPCQSRTSC</sequence>
<accession>A0ABZ0HZ17</accession>
<evidence type="ECO:0000259" key="3">
    <source>
        <dbReference type="Pfam" id="PF17782"/>
    </source>
</evidence>
<feature type="domain" description="Smf/DprA SLOG" evidence="2">
    <location>
        <begin position="89"/>
        <end position="292"/>
    </location>
</feature>
<feature type="domain" description="DprA winged helix" evidence="3">
    <location>
        <begin position="303"/>
        <end position="355"/>
    </location>
</feature>
<organism evidence="4 5">
    <name type="scientific">Congregibacter variabilis</name>
    <dbReference type="NCBI Taxonomy" id="3081200"/>
    <lineage>
        <taxon>Bacteria</taxon>
        <taxon>Pseudomonadati</taxon>
        <taxon>Pseudomonadota</taxon>
        <taxon>Gammaproteobacteria</taxon>
        <taxon>Cellvibrionales</taxon>
        <taxon>Halieaceae</taxon>
        <taxon>Congregibacter</taxon>
    </lineage>
</organism>
<comment type="similarity">
    <text evidence="1">Belongs to the DprA/Smf family.</text>
</comment>
<dbReference type="PANTHER" id="PTHR43022:SF1">
    <property type="entry name" value="PROTEIN SMF"/>
    <property type="match status" value="1"/>
</dbReference>
<reference evidence="4 5" key="1">
    <citation type="submission" date="2023-10" db="EMBL/GenBank/DDBJ databases">
        <title>Two novel species belonging to the OM43/NOR5 clade.</title>
        <authorList>
            <person name="Park M."/>
        </authorList>
    </citation>
    <scope>NUCLEOTIDE SEQUENCE [LARGE SCALE GENOMIC DNA]</scope>
    <source>
        <strain evidence="4 5">IMCC43200</strain>
    </source>
</reference>
<dbReference type="Pfam" id="PF02481">
    <property type="entry name" value="DNA_processg_A"/>
    <property type="match status" value="1"/>
</dbReference>
<dbReference type="Pfam" id="PF17782">
    <property type="entry name" value="WHD_DprA"/>
    <property type="match status" value="1"/>
</dbReference>
<dbReference type="Proteomes" id="UP001626537">
    <property type="component" value="Chromosome"/>
</dbReference>
<dbReference type="EMBL" id="CP136864">
    <property type="protein sequence ID" value="WOJ92488.1"/>
    <property type="molecule type" value="Genomic_DNA"/>
</dbReference>
<dbReference type="InterPro" id="IPR041614">
    <property type="entry name" value="DprA_WH"/>
</dbReference>
<dbReference type="Gene3D" id="3.40.50.450">
    <property type="match status" value="1"/>
</dbReference>
<evidence type="ECO:0000313" key="5">
    <source>
        <dbReference type="Proteomes" id="UP001626537"/>
    </source>
</evidence>
<dbReference type="InterPro" id="IPR003488">
    <property type="entry name" value="DprA"/>
</dbReference>
<dbReference type="PANTHER" id="PTHR43022">
    <property type="entry name" value="PROTEIN SMF"/>
    <property type="match status" value="1"/>
</dbReference>
<dbReference type="Gene3D" id="1.10.10.10">
    <property type="entry name" value="Winged helix-like DNA-binding domain superfamily/Winged helix DNA-binding domain"/>
    <property type="match status" value="1"/>
</dbReference>
<dbReference type="SUPFAM" id="SSF102405">
    <property type="entry name" value="MCP/YpsA-like"/>
    <property type="match status" value="1"/>
</dbReference>
<proteinExistence type="inferred from homology"/>
<name>A0ABZ0HZ17_9GAMM</name>
<keyword evidence="5" id="KW-1185">Reference proteome</keyword>
<dbReference type="InterPro" id="IPR036388">
    <property type="entry name" value="WH-like_DNA-bd_sf"/>
</dbReference>
<dbReference type="InterPro" id="IPR057666">
    <property type="entry name" value="DrpA_SLOG"/>
</dbReference>
<dbReference type="RefSeq" id="WP_407347087.1">
    <property type="nucleotide sequence ID" value="NZ_CP136864.1"/>
</dbReference>
<evidence type="ECO:0000259" key="2">
    <source>
        <dbReference type="Pfam" id="PF02481"/>
    </source>
</evidence>
<evidence type="ECO:0000313" key="4">
    <source>
        <dbReference type="EMBL" id="WOJ92488.1"/>
    </source>
</evidence>
<evidence type="ECO:0000256" key="1">
    <source>
        <dbReference type="ARBA" id="ARBA00006525"/>
    </source>
</evidence>
<gene>
    <name evidence="4" type="primary">dprA</name>
    <name evidence="4" type="ORF">R0135_11915</name>
</gene>
<protein>
    <submittedName>
        <fullName evidence="4">DNA-processing protein DprA</fullName>
    </submittedName>
</protein>